<keyword evidence="4" id="KW-1185">Reference proteome</keyword>
<dbReference type="PANTHER" id="PTHR35848:SF9">
    <property type="entry name" value="SLL1358 PROTEIN"/>
    <property type="match status" value="1"/>
</dbReference>
<sequence length="160" mass="17802">MKRNIVTKEEIEDNQGLNKTHFLNENARRNNKSLGDLVGITGFGFHIIEIEPGKESSQMHAHHFEDECVYVLDGEATAYVGEDVYSLKAGDYIGYPAGGEAHNILNSGSATLKCIVVGQRLEHDVIDYPKLGKRLFQNKGMPFNLVSENQIEEPELGKKA</sequence>
<keyword evidence="1" id="KW-0479">Metal-binding</keyword>
<evidence type="ECO:0000256" key="1">
    <source>
        <dbReference type="ARBA" id="ARBA00022723"/>
    </source>
</evidence>
<dbReference type="InterPro" id="IPR011051">
    <property type="entry name" value="RmlC_Cupin_sf"/>
</dbReference>
<name>A0A316FZZ4_9GAMM</name>
<gene>
    <name evidence="3" type="ORF">C8D97_102365</name>
</gene>
<dbReference type="InterPro" id="IPR051610">
    <property type="entry name" value="GPI/OXD"/>
</dbReference>
<accession>A0A316FZZ4</accession>
<protein>
    <recommendedName>
        <fullName evidence="2">Cupin type-2 domain-containing protein</fullName>
    </recommendedName>
</protein>
<evidence type="ECO:0000313" key="3">
    <source>
        <dbReference type="EMBL" id="PWK53973.1"/>
    </source>
</evidence>
<dbReference type="Proteomes" id="UP000245790">
    <property type="component" value="Unassembled WGS sequence"/>
</dbReference>
<dbReference type="EMBL" id="QGGU01000002">
    <property type="protein sequence ID" value="PWK53973.1"/>
    <property type="molecule type" value="Genomic_DNA"/>
</dbReference>
<organism evidence="3 4">
    <name type="scientific">Pleionea mediterranea</name>
    <dbReference type="NCBI Taxonomy" id="523701"/>
    <lineage>
        <taxon>Bacteria</taxon>
        <taxon>Pseudomonadati</taxon>
        <taxon>Pseudomonadota</taxon>
        <taxon>Gammaproteobacteria</taxon>
        <taxon>Oceanospirillales</taxon>
        <taxon>Pleioneaceae</taxon>
        <taxon>Pleionea</taxon>
    </lineage>
</organism>
<dbReference type="RefSeq" id="WP_109762123.1">
    <property type="nucleotide sequence ID" value="NZ_QGGU01000002.1"/>
</dbReference>
<dbReference type="AlphaFoldDB" id="A0A316FZZ4"/>
<dbReference type="OrthoDB" id="116921at2"/>
<dbReference type="InterPro" id="IPR013096">
    <property type="entry name" value="Cupin_2"/>
</dbReference>
<evidence type="ECO:0000259" key="2">
    <source>
        <dbReference type="Pfam" id="PF07883"/>
    </source>
</evidence>
<dbReference type="InterPro" id="IPR014710">
    <property type="entry name" value="RmlC-like_jellyroll"/>
</dbReference>
<evidence type="ECO:0000313" key="4">
    <source>
        <dbReference type="Proteomes" id="UP000245790"/>
    </source>
</evidence>
<dbReference type="PANTHER" id="PTHR35848">
    <property type="entry name" value="OXALATE-BINDING PROTEIN"/>
    <property type="match status" value="1"/>
</dbReference>
<dbReference type="SUPFAM" id="SSF51182">
    <property type="entry name" value="RmlC-like cupins"/>
    <property type="match status" value="1"/>
</dbReference>
<comment type="caution">
    <text evidence="3">The sequence shown here is derived from an EMBL/GenBank/DDBJ whole genome shotgun (WGS) entry which is preliminary data.</text>
</comment>
<dbReference type="GO" id="GO:0046872">
    <property type="term" value="F:metal ion binding"/>
    <property type="evidence" value="ECO:0007669"/>
    <property type="project" value="UniProtKB-KW"/>
</dbReference>
<dbReference type="Pfam" id="PF07883">
    <property type="entry name" value="Cupin_2"/>
    <property type="match status" value="1"/>
</dbReference>
<dbReference type="Gene3D" id="2.60.120.10">
    <property type="entry name" value="Jelly Rolls"/>
    <property type="match status" value="1"/>
</dbReference>
<dbReference type="CDD" id="cd02224">
    <property type="entry name" value="cupin_SPO2919-like"/>
    <property type="match status" value="1"/>
</dbReference>
<reference evidence="3 4" key="1">
    <citation type="submission" date="2018-05" db="EMBL/GenBank/DDBJ databases">
        <title>Genomic Encyclopedia of Type Strains, Phase IV (KMG-IV): sequencing the most valuable type-strain genomes for metagenomic binning, comparative biology and taxonomic classification.</title>
        <authorList>
            <person name="Goeker M."/>
        </authorList>
    </citation>
    <scope>NUCLEOTIDE SEQUENCE [LARGE SCALE GENOMIC DNA]</scope>
    <source>
        <strain evidence="3 4">DSM 25350</strain>
    </source>
</reference>
<feature type="domain" description="Cupin type-2" evidence="2">
    <location>
        <begin position="47"/>
        <end position="117"/>
    </location>
</feature>
<proteinExistence type="predicted"/>